<gene>
    <name evidence="4" type="ORF">SAMN05444377_103132</name>
</gene>
<feature type="domain" description="HMA" evidence="3">
    <location>
        <begin position="45"/>
        <end position="112"/>
    </location>
</feature>
<evidence type="ECO:0000256" key="1">
    <source>
        <dbReference type="ARBA" id="ARBA00022723"/>
    </source>
</evidence>
<dbReference type="RefSeq" id="WP_073361908.1">
    <property type="nucleotide sequence ID" value="NZ_FQVQ01000003.1"/>
</dbReference>
<evidence type="ECO:0000256" key="2">
    <source>
        <dbReference type="SAM" id="SignalP"/>
    </source>
</evidence>
<dbReference type="STRING" id="1124188.SAMN05444377_103132"/>
<dbReference type="Gene3D" id="3.30.70.100">
    <property type="match status" value="1"/>
</dbReference>
<feature type="chain" id="PRO_5012024967" evidence="2">
    <location>
        <begin position="22"/>
        <end position="124"/>
    </location>
</feature>
<protein>
    <submittedName>
        <fullName evidence="4">Copper chaperone CopZ</fullName>
    </submittedName>
</protein>
<keyword evidence="1" id="KW-0479">Metal-binding</keyword>
<keyword evidence="5" id="KW-1185">Reference proteome</keyword>
<name>A0A1M4YKE2_9FLAO</name>
<dbReference type="InterPro" id="IPR006121">
    <property type="entry name" value="HMA_dom"/>
</dbReference>
<accession>A0A1M4YKE2</accession>
<feature type="signal peptide" evidence="2">
    <location>
        <begin position="1"/>
        <end position="21"/>
    </location>
</feature>
<dbReference type="FunFam" id="3.30.70.100:FF:000001">
    <property type="entry name" value="ATPase copper transporting beta"/>
    <property type="match status" value="1"/>
</dbReference>
<dbReference type="Pfam" id="PF00403">
    <property type="entry name" value="HMA"/>
    <property type="match status" value="1"/>
</dbReference>
<dbReference type="AlphaFoldDB" id="A0A1M4YKE2"/>
<dbReference type="GO" id="GO:0046872">
    <property type="term" value="F:metal ion binding"/>
    <property type="evidence" value="ECO:0007669"/>
    <property type="project" value="UniProtKB-KW"/>
</dbReference>
<dbReference type="InterPro" id="IPR036163">
    <property type="entry name" value="HMA_dom_sf"/>
</dbReference>
<proteinExistence type="predicted"/>
<organism evidence="4 5">
    <name type="scientific">Flavobacterium fontis</name>
    <dbReference type="NCBI Taxonomy" id="1124188"/>
    <lineage>
        <taxon>Bacteria</taxon>
        <taxon>Pseudomonadati</taxon>
        <taxon>Bacteroidota</taxon>
        <taxon>Flavobacteriia</taxon>
        <taxon>Flavobacteriales</taxon>
        <taxon>Flavobacteriaceae</taxon>
        <taxon>Flavobacterium</taxon>
    </lineage>
</organism>
<reference evidence="4 5" key="1">
    <citation type="submission" date="2016-11" db="EMBL/GenBank/DDBJ databases">
        <authorList>
            <person name="Jaros S."/>
            <person name="Januszkiewicz K."/>
            <person name="Wedrychowicz H."/>
        </authorList>
    </citation>
    <scope>NUCLEOTIDE SEQUENCE [LARGE SCALE GENOMIC DNA]</scope>
    <source>
        <strain evidence="4 5">DSM 25660</strain>
    </source>
</reference>
<dbReference type="Proteomes" id="UP000184147">
    <property type="component" value="Unassembled WGS sequence"/>
</dbReference>
<dbReference type="OrthoDB" id="1178902at2"/>
<dbReference type="EMBL" id="FQVQ01000003">
    <property type="protein sequence ID" value="SHF06128.1"/>
    <property type="molecule type" value="Genomic_DNA"/>
</dbReference>
<evidence type="ECO:0000313" key="4">
    <source>
        <dbReference type="EMBL" id="SHF06128.1"/>
    </source>
</evidence>
<keyword evidence="2" id="KW-0732">Signal</keyword>
<evidence type="ECO:0000259" key="3">
    <source>
        <dbReference type="PROSITE" id="PS50846"/>
    </source>
</evidence>
<sequence>MKISSAFSILAAMVLTLTACKQETAAAPNGKDVASSTKAPAVKPETASLQIDGMTCAIGCAKTIEEKLVEMPGVQEAKVDFETKKAVVNFDADQLSGSELKAAIESCADGKTYKVTDMKVAKKS</sequence>
<dbReference type="SUPFAM" id="SSF55008">
    <property type="entry name" value="HMA, heavy metal-associated domain"/>
    <property type="match status" value="1"/>
</dbReference>
<evidence type="ECO:0000313" key="5">
    <source>
        <dbReference type="Proteomes" id="UP000184147"/>
    </source>
</evidence>
<dbReference type="PROSITE" id="PS50846">
    <property type="entry name" value="HMA_2"/>
    <property type="match status" value="1"/>
</dbReference>
<dbReference type="CDD" id="cd00371">
    <property type="entry name" value="HMA"/>
    <property type="match status" value="1"/>
</dbReference>
<dbReference type="PROSITE" id="PS51257">
    <property type="entry name" value="PROKAR_LIPOPROTEIN"/>
    <property type="match status" value="1"/>
</dbReference>